<dbReference type="Proteomes" id="UP000816034">
    <property type="component" value="Unassembled WGS sequence"/>
</dbReference>
<dbReference type="GeneID" id="68102705"/>
<dbReference type="InterPro" id="IPR016193">
    <property type="entry name" value="Cytidine_deaminase-like"/>
</dbReference>
<dbReference type="SUPFAM" id="SSF53927">
    <property type="entry name" value="Cytidine deaminase-like"/>
    <property type="match status" value="1"/>
</dbReference>
<evidence type="ECO:0000313" key="3">
    <source>
        <dbReference type="EMBL" id="KAG2374877.1"/>
    </source>
</evidence>
<dbReference type="GO" id="GO:0005634">
    <property type="term" value="C:nucleus"/>
    <property type="evidence" value="ECO:0007669"/>
    <property type="project" value="TreeGrafter"/>
</dbReference>
<dbReference type="AlphaFoldDB" id="A0AA88GFZ3"/>
<dbReference type="EMBL" id="PYSW02000041">
    <property type="protein sequence ID" value="KAG2374877.1"/>
    <property type="molecule type" value="Genomic_DNA"/>
</dbReference>
<protein>
    <recommendedName>
        <fullName evidence="2">CMP/dCMP-type deaminase domain-containing protein</fullName>
    </recommendedName>
</protein>
<gene>
    <name evidence="3" type="ORF">C9374_010251</name>
</gene>
<keyword evidence="4" id="KW-1185">Reference proteome</keyword>
<reference evidence="3 4" key="1">
    <citation type="journal article" date="2018" name="BMC Genomics">
        <title>The genome of Naegleria lovaniensis, the basis for a comparative approach to unravel pathogenicity factors of the human pathogenic amoeba N. fowleri.</title>
        <authorList>
            <person name="Liechti N."/>
            <person name="Schurch N."/>
            <person name="Bruggmann R."/>
            <person name="Wittwer M."/>
        </authorList>
    </citation>
    <scope>NUCLEOTIDE SEQUENCE [LARGE SCALE GENOMIC DNA]</scope>
    <source>
        <strain evidence="3 4">ATCC 30569</strain>
    </source>
</reference>
<proteinExistence type="predicted"/>
<dbReference type="GO" id="GO:0002100">
    <property type="term" value="P:tRNA wobble adenosine to inosine editing"/>
    <property type="evidence" value="ECO:0007669"/>
    <property type="project" value="InterPro"/>
</dbReference>
<comment type="caution">
    <text evidence="3">The sequence shown here is derived from an EMBL/GenBank/DDBJ whole genome shotgun (WGS) entry which is preliminary data.</text>
</comment>
<feature type="domain" description="CMP/dCMP-type deaminase" evidence="2">
    <location>
        <begin position="33"/>
        <end position="148"/>
    </location>
</feature>
<sequence length="262" mass="29353">MDRSSSHHSTSNNNSHQNITSSLRTQHNNTFSIQDEQFMKEALNMAKKALTEFEVPVGCVITFENNIIGRGYNKTNQTKNATRHAEFEAFDDIFKNFSHLLTDASFFSKCTLYVTVEPCVMCASALLMLRIGKVICGCMNERFGGCGSVLNIHRHGIPSDQCFFKHCPNVGDTVTNLNECLHSADAGKDTNHSNLIINNNRLYTYECLNGLFEQEAIEILQRFYEQENPSAPIPKPKQKGSTLETGLVLAKKQKQDTGSVTF</sequence>
<evidence type="ECO:0000256" key="1">
    <source>
        <dbReference type="ARBA" id="ARBA00022801"/>
    </source>
</evidence>
<dbReference type="InterPro" id="IPR002125">
    <property type="entry name" value="CMP_dCMP_dom"/>
</dbReference>
<dbReference type="CDD" id="cd01285">
    <property type="entry name" value="nucleoside_deaminase"/>
    <property type="match status" value="1"/>
</dbReference>
<dbReference type="RefSeq" id="XP_044544051.1">
    <property type="nucleotide sequence ID" value="XM_044685775.1"/>
</dbReference>
<dbReference type="Pfam" id="PF00383">
    <property type="entry name" value="dCMP_cyt_deam_1"/>
    <property type="match status" value="1"/>
</dbReference>
<dbReference type="PROSITE" id="PS51747">
    <property type="entry name" value="CYT_DCMP_DEAMINASES_2"/>
    <property type="match status" value="1"/>
</dbReference>
<dbReference type="Gene3D" id="3.40.140.10">
    <property type="entry name" value="Cytidine Deaminase, domain 2"/>
    <property type="match status" value="1"/>
</dbReference>
<organism evidence="3 4">
    <name type="scientific">Naegleria lovaniensis</name>
    <name type="common">Amoeba</name>
    <dbReference type="NCBI Taxonomy" id="51637"/>
    <lineage>
        <taxon>Eukaryota</taxon>
        <taxon>Discoba</taxon>
        <taxon>Heterolobosea</taxon>
        <taxon>Tetramitia</taxon>
        <taxon>Eutetramitia</taxon>
        <taxon>Vahlkampfiidae</taxon>
        <taxon>Naegleria</taxon>
    </lineage>
</organism>
<evidence type="ECO:0000313" key="4">
    <source>
        <dbReference type="Proteomes" id="UP000816034"/>
    </source>
</evidence>
<dbReference type="GO" id="GO:0005737">
    <property type="term" value="C:cytoplasm"/>
    <property type="evidence" value="ECO:0007669"/>
    <property type="project" value="TreeGrafter"/>
</dbReference>
<dbReference type="GO" id="GO:0052717">
    <property type="term" value="F:tRNA-specific adenosine-34 deaminase activity"/>
    <property type="evidence" value="ECO:0007669"/>
    <property type="project" value="UniProtKB-EC"/>
</dbReference>
<evidence type="ECO:0000259" key="2">
    <source>
        <dbReference type="PROSITE" id="PS51747"/>
    </source>
</evidence>
<accession>A0AA88GFZ3</accession>
<dbReference type="GO" id="GO:0046872">
    <property type="term" value="F:metal ion binding"/>
    <property type="evidence" value="ECO:0007669"/>
    <property type="project" value="UniProtKB-KW"/>
</dbReference>
<name>A0AA88GFZ3_NAELO</name>
<dbReference type="PANTHER" id="PTHR11079:SF149">
    <property type="entry name" value="TRNA-SPECIFIC ADENOSINE DEAMINASE 2"/>
    <property type="match status" value="1"/>
</dbReference>
<keyword evidence="1" id="KW-0378">Hydrolase</keyword>
<dbReference type="PANTHER" id="PTHR11079">
    <property type="entry name" value="CYTOSINE DEAMINASE FAMILY MEMBER"/>
    <property type="match status" value="1"/>
</dbReference>